<dbReference type="InterPro" id="IPR013974">
    <property type="entry name" value="SAF"/>
</dbReference>
<evidence type="ECO:0000259" key="1">
    <source>
        <dbReference type="SMART" id="SM00858"/>
    </source>
</evidence>
<dbReference type="CDD" id="cd11614">
    <property type="entry name" value="SAF_CpaB_FlgA_like"/>
    <property type="match status" value="1"/>
</dbReference>
<proteinExistence type="predicted"/>
<evidence type="ECO:0000313" key="3">
    <source>
        <dbReference type="Proteomes" id="UP001434337"/>
    </source>
</evidence>
<feature type="domain" description="SAF" evidence="1">
    <location>
        <begin position="50"/>
        <end position="112"/>
    </location>
</feature>
<reference evidence="2 3" key="1">
    <citation type="journal article" date="2023" name="Environ Microbiome">
        <title>A coral-associated actinobacterium mitigates coral bleaching under heat stress.</title>
        <authorList>
            <person name="Li J."/>
            <person name="Zou Y."/>
            <person name="Li Q."/>
            <person name="Zhang J."/>
            <person name="Bourne D.G."/>
            <person name="Lyu Y."/>
            <person name="Liu C."/>
            <person name="Zhang S."/>
        </authorList>
    </citation>
    <scope>NUCLEOTIDE SEQUENCE [LARGE SCALE GENOMIC DNA]</scope>
    <source>
        <strain evidence="2 3">SCSIO 13291</strain>
    </source>
</reference>
<protein>
    <submittedName>
        <fullName evidence="2">SAF domain-containing protein</fullName>
    </submittedName>
</protein>
<dbReference type="Proteomes" id="UP001434337">
    <property type="component" value="Chromosome"/>
</dbReference>
<keyword evidence="3" id="KW-1185">Reference proteome</keyword>
<dbReference type="RefSeq" id="WP_342372946.1">
    <property type="nucleotide sequence ID" value="NZ_CP115965.1"/>
</dbReference>
<dbReference type="SMART" id="SM00858">
    <property type="entry name" value="SAF"/>
    <property type="match status" value="1"/>
</dbReference>
<dbReference type="EMBL" id="CP115965">
    <property type="protein sequence ID" value="WZW99174.1"/>
    <property type="molecule type" value="Genomic_DNA"/>
</dbReference>
<sequence>MRRPGMSRAVVPWPLRRFLHLRRRSLAALAAAVAVLATLSVLAPRPPELTSVVVATRDLPGGTVLVASDLTTLPATPGTFPDDVLLDPATAVGRTLNGPASARTPITATALAEGQRLARDGFVVAALPLADAAIAPLVQPGTRVDLFSTGGDAESLAQNVRVVAVPAPATGAFGASGAGAALVEVTPDVAARLTVAAQTGGVAIALR</sequence>
<accession>A0ABZ3C8R6</accession>
<organism evidence="2 3">
    <name type="scientific">Propioniciclava soli</name>
    <dbReference type="NCBI Taxonomy" id="2775081"/>
    <lineage>
        <taxon>Bacteria</taxon>
        <taxon>Bacillati</taxon>
        <taxon>Actinomycetota</taxon>
        <taxon>Actinomycetes</taxon>
        <taxon>Propionibacteriales</taxon>
        <taxon>Propionibacteriaceae</taxon>
        <taxon>Propioniciclava</taxon>
    </lineage>
</organism>
<name>A0ABZ3C8R6_9ACTN</name>
<evidence type="ECO:0000313" key="2">
    <source>
        <dbReference type="EMBL" id="WZW99174.1"/>
    </source>
</evidence>
<gene>
    <name evidence="2" type="ORF">PCC79_02945</name>
</gene>
<dbReference type="Pfam" id="PF08666">
    <property type="entry name" value="SAF"/>
    <property type="match status" value="1"/>
</dbReference>